<reference evidence="1 2" key="1">
    <citation type="submission" date="2017-03" db="EMBL/GenBank/DDBJ databases">
        <title>Complete genome sequence of Candidatus 'Thiodictyon syntrophicum' sp. nov. strain Cad16T, a photolithoautotroph purple sulfur bacterium isolated from an alpine meromictic lake.</title>
        <authorList>
            <person name="Luedin S.M."/>
            <person name="Pothier J.F."/>
            <person name="Danza F."/>
            <person name="Storelli N."/>
            <person name="Wittwer M."/>
            <person name="Tonolla M."/>
        </authorList>
    </citation>
    <scope>NUCLEOTIDE SEQUENCE [LARGE SCALE GENOMIC DNA]</scope>
    <source>
        <strain evidence="1 2">Cad16T</strain>
    </source>
</reference>
<proteinExistence type="predicted"/>
<keyword evidence="2" id="KW-1185">Reference proteome</keyword>
<dbReference type="EMBL" id="CP020370">
    <property type="protein sequence ID" value="AUB80297.1"/>
    <property type="molecule type" value="Genomic_DNA"/>
</dbReference>
<protein>
    <submittedName>
        <fullName evidence="1">Uncharacterized protein</fullName>
    </submittedName>
</protein>
<dbReference type="AlphaFoldDB" id="A0A2K8U418"/>
<evidence type="ECO:0000313" key="1">
    <source>
        <dbReference type="EMBL" id="AUB80297.1"/>
    </source>
</evidence>
<dbReference type="OrthoDB" id="5772485at2"/>
<evidence type="ECO:0000313" key="2">
    <source>
        <dbReference type="Proteomes" id="UP000232638"/>
    </source>
</evidence>
<organism evidence="1 2">
    <name type="scientific">Candidatus Thiodictyon syntrophicum</name>
    <dbReference type="NCBI Taxonomy" id="1166950"/>
    <lineage>
        <taxon>Bacteria</taxon>
        <taxon>Pseudomonadati</taxon>
        <taxon>Pseudomonadota</taxon>
        <taxon>Gammaproteobacteria</taxon>
        <taxon>Chromatiales</taxon>
        <taxon>Chromatiaceae</taxon>
        <taxon>Thiodictyon</taxon>
    </lineage>
</organism>
<sequence>MTPYPLIDFAVGDLPPLDWASPDSPRYRWLIRHRDGSVASHSFSPPASRAEVESWYRGATLEPEPDEPQ</sequence>
<dbReference type="RefSeq" id="WP_100918099.1">
    <property type="nucleotide sequence ID" value="NZ_CP020370.1"/>
</dbReference>
<name>A0A2K8U418_9GAMM</name>
<dbReference type="KEGG" id="tsy:THSYN_04560"/>
<gene>
    <name evidence="1" type="ORF">THSYN_04560</name>
</gene>
<dbReference type="Proteomes" id="UP000232638">
    <property type="component" value="Chromosome"/>
</dbReference>
<accession>A0A2K8U418</accession>